<feature type="domain" description="NuBaID C-terminal" evidence="8">
    <location>
        <begin position="320"/>
        <end position="432"/>
    </location>
</feature>
<keyword evidence="2" id="KW-0479">Metal-binding</keyword>
<dbReference type="OrthoDB" id="2592092at2759"/>
<dbReference type="GO" id="GO:0008270">
    <property type="term" value="F:zinc ion binding"/>
    <property type="evidence" value="ECO:0007669"/>
    <property type="project" value="UniProtKB-KW"/>
</dbReference>
<evidence type="ECO:0000259" key="7">
    <source>
        <dbReference type="Pfam" id="PF07967"/>
    </source>
</evidence>
<evidence type="ECO:0000256" key="4">
    <source>
        <dbReference type="ARBA" id="ARBA00022833"/>
    </source>
</evidence>
<evidence type="ECO:0000256" key="2">
    <source>
        <dbReference type="ARBA" id="ARBA00022723"/>
    </source>
</evidence>
<dbReference type="Pfam" id="PF07967">
    <property type="entry name" value="zf-C3HC"/>
    <property type="match status" value="1"/>
</dbReference>
<name>A0A9W8Z0A4_9PEZI</name>
<dbReference type="GO" id="GO:0005634">
    <property type="term" value="C:nucleus"/>
    <property type="evidence" value="ECO:0007669"/>
    <property type="project" value="UniProtKB-SubCell"/>
</dbReference>
<evidence type="ECO:0000256" key="5">
    <source>
        <dbReference type="ARBA" id="ARBA00023242"/>
    </source>
</evidence>
<keyword evidence="5" id="KW-0539">Nucleus</keyword>
<keyword evidence="3" id="KW-0863">Zinc-finger</keyword>
<comment type="subcellular location">
    <subcellularLocation>
        <location evidence="1">Nucleus</location>
    </subcellularLocation>
</comment>
<feature type="compositionally biased region" description="Polar residues" evidence="6">
    <location>
        <begin position="94"/>
        <end position="117"/>
    </location>
</feature>
<feature type="compositionally biased region" description="Polar residues" evidence="6">
    <location>
        <begin position="70"/>
        <end position="80"/>
    </location>
</feature>
<keyword evidence="10" id="KW-1185">Reference proteome</keyword>
<accession>A0A9W8Z0A4</accession>
<evidence type="ECO:0000313" key="9">
    <source>
        <dbReference type="EMBL" id="KAJ4393995.1"/>
    </source>
</evidence>
<sequence length="563" mass="62257">MDFTKKRKLNALLNGFGSRPSATYSTASDNPHPTNPPATPSSDRHSTATFNSPSSTISTPGSESMALRGSVSSLPPSAHSNGFDLSKRRRLGLSDSTPSKAQSPASASNHGPPTTISNVVLRKWSGNNEKKALFKPRFCPGDRDELLRRLASFQELTDWTPKPDPVNEVQWAKRGWICQGKERVRCTLCNKELVVKLNRKEVDGKEITVLIPSEIEDALVQKYLELIVTSHADDCLWRKRGCDDALLRLPLSNRHNAIQDLRRRYDQVCARSSFLPYEFNLRLPDKINIDTILSQLPPEFFTSPPPPATNPTGAAPNRVALVLAVCGWEGLDNQRGAAVPNAASCHTCLRRLGLWMFKSKEIDPATNKVLVPAPMDHLDPVREHRFFCPWKNAEVQQIRSDVSEARRSRLGPEEELSGWETLLQVLKNEAYLREREAPRRRTNGTPAARSPQTPRQGPGSSPHASTPGADGSEVFGDGDEEEEDEKALQEQDKKRWARLRKVKSLLSGQGTNKLRKSITASRPGSSARSRPGTSHSTARGDGTTQIDTDATQPPPRATTERAT</sequence>
<dbReference type="Pfam" id="PF08600">
    <property type="entry name" value="NuBaID_C"/>
    <property type="match status" value="1"/>
</dbReference>
<keyword evidence="4" id="KW-0862">Zinc</keyword>
<organism evidence="9 10">
    <name type="scientific">Gnomoniopsis smithogilvyi</name>
    <dbReference type="NCBI Taxonomy" id="1191159"/>
    <lineage>
        <taxon>Eukaryota</taxon>
        <taxon>Fungi</taxon>
        <taxon>Dikarya</taxon>
        <taxon>Ascomycota</taxon>
        <taxon>Pezizomycotina</taxon>
        <taxon>Sordariomycetes</taxon>
        <taxon>Sordariomycetidae</taxon>
        <taxon>Diaporthales</taxon>
        <taxon>Gnomoniaceae</taxon>
        <taxon>Gnomoniopsis</taxon>
    </lineage>
</organism>
<dbReference type="AlphaFoldDB" id="A0A9W8Z0A4"/>
<feature type="region of interest" description="Disordered" evidence="6">
    <location>
        <begin position="1"/>
        <end position="117"/>
    </location>
</feature>
<reference evidence="9" key="1">
    <citation type="submission" date="2022-10" db="EMBL/GenBank/DDBJ databases">
        <title>Tapping the CABI collections for fungal endophytes: first genome assemblies for Collariella, Neodidymelliopsis, Ascochyta clinopodiicola, Didymella pomorum, Didymosphaeria variabile, Neocosmospora piperis and Neocucurbitaria cava.</title>
        <authorList>
            <person name="Hill R."/>
        </authorList>
    </citation>
    <scope>NUCLEOTIDE SEQUENCE</scope>
    <source>
        <strain evidence="9">IMI 355082</strain>
    </source>
</reference>
<feature type="compositionally biased region" description="Acidic residues" evidence="6">
    <location>
        <begin position="476"/>
        <end position="485"/>
    </location>
</feature>
<feature type="region of interest" description="Disordered" evidence="6">
    <location>
        <begin position="433"/>
        <end position="563"/>
    </location>
</feature>
<dbReference type="InterPro" id="IPR012935">
    <property type="entry name" value="NuBaID_N"/>
</dbReference>
<evidence type="ECO:0000256" key="6">
    <source>
        <dbReference type="SAM" id="MobiDB-lite"/>
    </source>
</evidence>
<proteinExistence type="predicted"/>
<evidence type="ECO:0000313" key="10">
    <source>
        <dbReference type="Proteomes" id="UP001140453"/>
    </source>
</evidence>
<evidence type="ECO:0000256" key="3">
    <source>
        <dbReference type="ARBA" id="ARBA00022771"/>
    </source>
</evidence>
<dbReference type="PANTHER" id="PTHR15835:SF6">
    <property type="entry name" value="ZINC FINGER C3HC-TYPE PROTEIN 1"/>
    <property type="match status" value="1"/>
</dbReference>
<dbReference type="Proteomes" id="UP001140453">
    <property type="component" value="Unassembled WGS sequence"/>
</dbReference>
<protein>
    <submittedName>
        <fullName evidence="9">Uncharacterized protein</fullName>
    </submittedName>
</protein>
<dbReference type="InterPro" id="IPR013909">
    <property type="entry name" value="NuBaID_C"/>
</dbReference>
<dbReference type="EMBL" id="JAPEVB010000002">
    <property type="protein sequence ID" value="KAJ4393995.1"/>
    <property type="molecule type" value="Genomic_DNA"/>
</dbReference>
<feature type="domain" description="C3HC-type" evidence="7">
    <location>
        <begin position="140"/>
        <end position="278"/>
    </location>
</feature>
<comment type="caution">
    <text evidence="9">The sequence shown here is derived from an EMBL/GenBank/DDBJ whole genome shotgun (WGS) entry which is preliminary data.</text>
</comment>
<feature type="compositionally biased region" description="Low complexity" evidence="6">
    <location>
        <begin position="519"/>
        <end position="534"/>
    </location>
</feature>
<evidence type="ECO:0000256" key="1">
    <source>
        <dbReference type="ARBA" id="ARBA00004123"/>
    </source>
</evidence>
<gene>
    <name evidence="9" type="ORF">N0V93_003212</name>
</gene>
<feature type="compositionally biased region" description="Polar residues" evidence="6">
    <location>
        <begin position="542"/>
        <end position="551"/>
    </location>
</feature>
<feature type="compositionally biased region" description="Polar residues" evidence="6">
    <location>
        <begin position="47"/>
        <end position="62"/>
    </location>
</feature>
<feature type="compositionally biased region" description="Polar residues" evidence="6">
    <location>
        <begin position="450"/>
        <end position="464"/>
    </location>
</feature>
<evidence type="ECO:0000259" key="8">
    <source>
        <dbReference type="Pfam" id="PF08600"/>
    </source>
</evidence>
<feature type="compositionally biased region" description="Polar residues" evidence="6">
    <location>
        <begin position="20"/>
        <end position="32"/>
    </location>
</feature>
<dbReference type="PANTHER" id="PTHR15835">
    <property type="entry name" value="NUCLEAR-INTERACTING PARTNER OF ALK"/>
    <property type="match status" value="1"/>
</dbReference>